<dbReference type="InterPro" id="IPR036691">
    <property type="entry name" value="Endo/exonu/phosph_ase_sf"/>
</dbReference>
<gene>
    <name evidence="1" type="ORF">SPSC_03213</name>
</gene>
<dbReference type="Gene3D" id="3.60.10.10">
    <property type="entry name" value="Endonuclease/exonuclease/phosphatase"/>
    <property type="match status" value="1"/>
</dbReference>
<sequence>MGDFNELESYGNSFTSNLRGHHQSIWPEIEQALLPLVSVFRRIHPSKEVFSYFRLLGVPAFTSTDASQISLDARITAATRIDHCFAPESMIGLIHDMQYVPEPGPSDHCAVILSGAAEEVELPPSFRLFKVYRTALLNDNFLDRMTLTLQDTPSEISVNSFRTFMYTVKLSTLRHLQDLQIPIRSIDRELEEARVALRESHLSSSTADEFAEMVLSYERLRTSAFPEERADFLRLQPDLPIWNKKRHLRHSTPLDPESVTAFFQALYIAPPETDACWRGSVNRLLDSSLVEFPDPSALVRPFTGEELLTALRKFKKDGAPGLNGIPVDTLLLGSGRLTTFLANALNSVLESEGNEIQYFNFAIRGSLLFKNKPGNKPDDVSHYRALSVLDVEARLLHAVDFHKFKELRKHFDRVSGSSINTSESFATIVSNGASDTSLPWSSDVLDLYPQRRADTAFKYLGRLLCMDGEVCTEFNTKVAKALRSAAFHLRRHFSLFCTARALHTFGFSKISLMLDGPYEYEKVFKVIKAEARKHFYDGNGASIRWDLLTLPRHLGGLGLIDPILANEASFARQLCTILVGNDENLRGIILSLMALEYQNICGCPLRAFIAKPVKTVAKVVTGHESFSRRCLFAFQLFGLGFSLPPSPATADAAEIVLLPFHNPSYPFNLSGLARADDWDSCVASLRAFGICSFLDLLWQDTSLGVDDANPHVRRDSPDIPIRLLKLAGVSLSGFTAKVGRAWYYGSKCAKPGLPDNDYQGLRTSRTFLRSGAGFDHDSDDDSNFETIDAPVTLPKESKWRLSVDWERVWPFLHELQLPSIGRASWWLILHQRAAVTRIAAHKVARCPGCCKVPSTSDHYLQCPHFKKVWLALADVVKAVVGDTDRVDLKQIQGAQPGAIALGFPEIYQSLSAVGRLRFKVWVSLSMGVMMTAIQHLPKGDAQSTPPSLQLERLRASCVKEMFRFACLFHAGRSQLPPVKFNTYWLVGNKLFFKQGTRLLLHDIGVLPATAPASEPSDLEVYEGQTTSDTATKSVSFPLSFTHRYLCNIDTMNLYELARSLLTVVLCECVRRTQLSNDT</sequence>
<protein>
    <submittedName>
        <fullName evidence="1">Related to Retrovirus-related POL polyprotein</fullName>
    </submittedName>
</protein>
<accession>A0A127Z6R8</accession>
<organism evidence="1">
    <name type="scientific">Sporisorium scitamineum</name>
    <dbReference type="NCBI Taxonomy" id="49012"/>
    <lineage>
        <taxon>Eukaryota</taxon>
        <taxon>Fungi</taxon>
        <taxon>Dikarya</taxon>
        <taxon>Basidiomycota</taxon>
        <taxon>Ustilaginomycotina</taxon>
        <taxon>Ustilaginomycetes</taxon>
        <taxon>Ustilaginales</taxon>
        <taxon>Ustilaginaceae</taxon>
        <taxon>Sporisorium</taxon>
    </lineage>
</organism>
<reference evidence="1" key="1">
    <citation type="submission" date="2014-06" db="EMBL/GenBank/DDBJ databases">
        <authorList>
            <person name="Ju J."/>
            <person name="Zhang J."/>
        </authorList>
    </citation>
    <scope>NUCLEOTIDE SEQUENCE</scope>
    <source>
        <strain evidence="1">SscI8</strain>
    </source>
</reference>
<name>A0A127Z6R8_9BASI</name>
<evidence type="ECO:0000313" key="1">
    <source>
        <dbReference type="EMBL" id="CDS82394.1"/>
    </source>
</evidence>
<dbReference type="EMBL" id="LK056665">
    <property type="protein sequence ID" value="CDS82394.1"/>
    <property type="molecule type" value="Genomic_DNA"/>
</dbReference>
<proteinExistence type="predicted"/>
<dbReference type="OrthoDB" id="2556559at2759"/>
<dbReference type="AlphaFoldDB" id="A0A127Z6R8"/>
<dbReference type="SUPFAM" id="SSF56219">
    <property type="entry name" value="DNase I-like"/>
    <property type="match status" value="1"/>
</dbReference>